<dbReference type="GO" id="GO:0016874">
    <property type="term" value="F:ligase activity"/>
    <property type="evidence" value="ECO:0007669"/>
    <property type="project" value="UniProtKB-KW"/>
</dbReference>
<proteinExistence type="inferred from homology"/>
<dbReference type="PANTHER" id="PTHR24096">
    <property type="entry name" value="LONG-CHAIN-FATTY-ACID--COA LIGASE"/>
    <property type="match status" value="1"/>
</dbReference>
<keyword evidence="2 4" id="KW-0436">Ligase</keyword>
<dbReference type="PANTHER" id="PTHR24096:SF149">
    <property type="entry name" value="AMP-BINDING DOMAIN-CONTAINING PROTEIN-RELATED"/>
    <property type="match status" value="1"/>
</dbReference>
<evidence type="ECO:0000313" key="4">
    <source>
        <dbReference type="EMBL" id="MBE1583779.1"/>
    </source>
</evidence>
<sequence length="61" mass="6744">MPRAFVVRRPGSELDEDDVMAYVAGLVAPYKKVRQVRFVDAVPRSASGKILRRELRGAGGE</sequence>
<evidence type="ECO:0000256" key="2">
    <source>
        <dbReference type="ARBA" id="ARBA00022598"/>
    </source>
</evidence>
<dbReference type="InterPro" id="IPR025110">
    <property type="entry name" value="AMP-bd_C"/>
</dbReference>
<dbReference type="EMBL" id="JADBEK010000001">
    <property type="protein sequence ID" value="MBE1583779.1"/>
    <property type="molecule type" value="Genomic_DNA"/>
</dbReference>
<accession>A0ABR9LSX4</accession>
<dbReference type="InterPro" id="IPR045851">
    <property type="entry name" value="AMP-bd_C_sf"/>
</dbReference>
<dbReference type="Pfam" id="PF13193">
    <property type="entry name" value="AMP-binding_C"/>
    <property type="match status" value="1"/>
</dbReference>
<evidence type="ECO:0000259" key="3">
    <source>
        <dbReference type="Pfam" id="PF13193"/>
    </source>
</evidence>
<comment type="similarity">
    <text evidence="1">Belongs to the ATP-dependent AMP-binding enzyme family.</text>
</comment>
<feature type="domain" description="AMP-binding enzyme C-terminal" evidence="3">
    <location>
        <begin position="2"/>
        <end position="49"/>
    </location>
</feature>
<dbReference type="Gene3D" id="3.30.300.30">
    <property type="match status" value="1"/>
</dbReference>
<organism evidence="4 5">
    <name type="scientific">Nonomuraea angiospora</name>
    <dbReference type="NCBI Taxonomy" id="46172"/>
    <lineage>
        <taxon>Bacteria</taxon>
        <taxon>Bacillati</taxon>
        <taxon>Actinomycetota</taxon>
        <taxon>Actinomycetes</taxon>
        <taxon>Streptosporangiales</taxon>
        <taxon>Streptosporangiaceae</taxon>
        <taxon>Nonomuraea</taxon>
    </lineage>
</organism>
<dbReference type="SUPFAM" id="SSF56801">
    <property type="entry name" value="Acetyl-CoA synthetase-like"/>
    <property type="match status" value="1"/>
</dbReference>
<gene>
    <name evidence="4" type="ORF">H4W80_002037</name>
</gene>
<evidence type="ECO:0000313" key="5">
    <source>
        <dbReference type="Proteomes" id="UP000633509"/>
    </source>
</evidence>
<name>A0ABR9LSX4_9ACTN</name>
<reference evidence="4 5" key="1">
    <citation type="submission" date="2020-10" db="EMBL/GenBank/DDBJ databases">
        <title>Sequencing the genomes of 1000 actinobacteria strains.</title>
        <authorList>
            <person name="Klenk H.-P."/>
        </authorList>
    </citation>
    <scope>NUCLEOTIDE SEQUENCE [LARGE SCALE GENOMIC DNA]</scope>
    <source>
        <strain evidence="4 5">DSM 43173</strain>
    </source>
</reference>
<keyword evidence="5" id="KW-1185">Reference proteome</keyword>
<evidence type="ECO:0000256" key="1">
    <source>
        <dbReference type="ARBA" id="ARBA00006432"/>
    </source>
</evidence>
<protein>
    <submittedName>
        <fullName evidence="4">Acyl-CoA synthetase (AMP-forming)/AMP-acid ligase II</fullName>
    </submittedName>
</protein>
<comment type="caution">
    <text evidence="4">The sequence shown here is derived from an EMBL/GenBank/DDBJ whole genome shotgun (WGS) entry which is preliminary data.</text>
</comment>
<dbReference type="Proteomes" id="UP000633509">
    <property type="component" value="Unassembled WGS sequence"/>
</dbReference>